<dbReference type="Proteomes" id="UP000735302">
    <property type="component" value="Unassembled WGS sequence"/>
</dbReference>
<organism evidence="3 4">
    <name type="scientific">Plakobranchus ocellatus</name>
    <dbReference type="NCBI Taxonomy" id="259542"/>
    <lineage>
        <taxon>Eukaryota</taxon>
        <taxon>Metazoa</taxon>
        <taxon>Spiralia</taxon>
        <taxon>Lophotrochozoa</taxon>
        <taxon>Mollusca</taxon>
        <taxon>Gastropoda</taxon>
        <taxon>Heterobranchia</taxon>
        <taxon>Euthyneura</taxon>
        <taxon>Panpulmonata</taxon>
        <taxon>Sacoglossa</taxon>
        <taxon>Placobranchoidea</taxon>
        <taxon>Plakobranchidae</taxon>
        <taxon>Plakobranchus</taxon>
    </lineage>
</organism>
<keyword evidence="1" id="KW-1133">Transmembrane helix</keyword>
<keyword evidence="1" id="KW-0812">Transmembrane</keyword>
<gene>
    <name evidence="3" type="ORF">PoB_005134100</name>
</gene>
<dbReference type="PANTHER" id="PTHR22803">
    <property type="entry name" value="MANNOSE, PHOSPHOLIPASE, LECTIN RECEPTOR RELATED"/>
    <property type="match status" value="1"/>
</dbReference>
<evidence type="ECO:0000313" key="3">
    <source>
        <dbReference type="EMBL" id="GFO24836.1"/>
    </source>
</evidence>
<evidence type="ECO:0000259" key="2">
    <source>
        <dbReference type="PROSITE" id="PS50041"/>
    </source>
</evidence>
<feature type="transmembrane region" description="Helical" evidence="1">
    <location>
        <begin position="82"/>
        <end position="104"/>
    </location>
</feature>
<dbReference type="InterPro" id="IPR016187">
    <property type="entry name" value="CTDL_fold"/>
</dbReference>
<name>A0AAV4BNK3_9GAST</name>
<dbReference type="Gene3D" id="3.10.100.10">
    <property type="entry name" value="Mannose-Binding Protein A, subunit A"/>
    <property type="match status" value="1"/>
</dbReference>
<sequence>MTWRWFNGSETATYTNWFLNQPDDRSYNGNSADCAYIMVLERRRSHEKNYYSGTWLDRACTIPMAYICEQPSLSFIEVGPGAIAGIIIAVLALCGAIIAALLFFRPQLYRHSRTRSVTK</sequence>
<dbReference type="PROSITE" id="PS50041">
    <property type="entry name" value="C_TYPE_LECTIN_2"/>
    <property type="match status" value="1"/>
</dbReference>
<comment type="caution">
    <text evidence="3">The sequence shown here is derived from an EMBL/GenBank/DDBJ whole genome shotgun (WGS) entry which is preliminary data.</text>
</comment>
<dbReference type="EMBL" id="BLXT01005660">
    <property type="protein sequence ID" value="GFO24836.1"/>
    <property type="molecule type" value="Genomic_DNA"/>
</dbReference>
<dbReference type="CDD" id="cd00037">
    <property type="entry name" value="CLECT"/>
    <property type="match status" value="1"/>
</dbReference>
<keyword evidence="3" id="KW-0675">Receptor</keyword>
<evidence type="ECO:0000256" key="1">
    <source>
        <dbReference type="SAM" id="Phobius"/>
    </source>
</evidence>
<keyword evidence="1" id="KW-0472">Membrane</keyword>
<dbReference type="AlphaFoldDB" id="A0AAV4BNK3"/>
<dbReference type="InterPro" id="IPR001304">
    <property type="entry name" value="C-type_lectin-like"/>
</dbReference>
<dbReference type="Pfam" id="PF00059">
    <property type="entry name" value="Lectin_C"/>
    <property type="match status" value="1"/>
</dbReference>
<dbReference type="InterPro" id="IPR016186">
    <property type="entry name" value="C-type_lectin-like/link_sf"/>
</dbReference>
<feature type="domain" description="C-type lectin" evidence="2">
    <location>
        <begin position="1"/>
        <end position="69"/>
    </location>
</feature>
<accession>A0AAV4BNK3</accession>
<proteinExistence type="predicted"/>
<reference evidence="3 4" key="1">
    <citation type="journal article" date="2021" name="Elife">
        <title>Chloroplast acquisition without the gene transfer in kleptoplastic sea slugs, Plakobranchus ocellatus.</title>
        <authorList>
            <person name="Maeda T."/>
            <person name="Takahashi S."/>
            <person name="Yoshida T."/>
            <person name="Shimamura S."/>
            <person name="Takaki Y."/>
            <person name="Nagai Y."/>
            <person name="Toyoda A."/>
            <person name="Suzuki Y."/>
            <person name="Arimoto A."/>
            <person name="Ishii H."/>
            <person name="Satoh N."/>
            <person name="Nishiyama T."/>
            <person name="Hasebe M."/>
            <person name="Maruyama T."/>
            <person name="Minagawa J."/>
            <person name="Obokata J."/>
            <person name="Shigenobu S."/>
        </authorList>
    </citation>
    <scope>NUCLEOTIDE SEQUENCE [LARGE SCALE GENOMIC DNA]</scope>
</reference>
<evidence type="ECO:0000313" key="4">
    <source>
        <dbReference type="Proteomes" id="UP000735302"/>
    </source>
</evidence>
<keyword evidence="4" id="KW-1185">Reference proteome</keyword>
<dbReference type="InterPro" id="IPR050111">
    <property type="entry name" value="C-type_lectin/snaclec_domain"/>
</dbReference>
<protein>
    <submittedName>
        <fullName evidence="3">C-type mannose receptor 2</fullName>
    </submittedName>
</protein>
<dbReference type="SUPFAM" id="SSF56436">
    <property type="entry name" value="C-type lectin-like"/>
    <property type="match status" value="1"/>
</dbReference>